<dbReference type="OrthoDB" id="25675at2759"/>
<evidence type="ECO:0000256" key="3">
    <source>
        <dbReference type="ARBA" id="ARBA00022723"/>
    </source>
</evidence>
<dbReference type="GO" id="GO:0005737">
    <property type="term" value="C:cytoplasm"/>
    <property type="evidence" value="ECO:0007669"/>
    <property type="project" value="TreeGrafter"/>
</dbReference>
<organism evidence="11 12">
    <name type="scientific">Habropoda laboriosa</name>
    <dbReference type="NCBI Taxonomy" id="597456"/>
    <lineage>
        <taxon>Eukaryota</taxon>
        <taxon>Metazoa</taxon>
        <taxon>Ecdysozoa</taxon>
        <taxon>Arthropoda</taxon>
        <taxon>Hexapoda</taxon>
        <taxon>Insecta</taxon>
        <taxon>Pterygota</taxon>
        <taxon>Neoptera</taxon>
        <taxon>Endopterygota</taxon>
        <taxon>Hymenoptera</taxon>
        <taxon>Apocrita</taxon>
        <taxon>Aculeata</taxon>
        <taxon>Apoidea</taxon>
        <taxon>Anthophila</taxon>
        <taxon>Apidae</taxon>
        <taxon>Habropoda</taxon>
    </lineage>
</organism>
<dbReference type="InterPro" id="IPR008401">
    <property type="entry name" value="Apc13"/>
</dbReference>
<comment type="similarity">
    <text evidence="1">Belongs to the APC13 family.</text>
</comment>
<dbReference type="SMART" id="SM00154">
    <property type="entry name" value="ZnF_AN1"/>
    <property type="match status" value="2"/>
</dbReference>
<evidence type="ECO:0000256" key="9">
    <source>
        <dbReference type="PROSITE-ProRule" id="PRU00449"/>
    </source>
</evidence>
<keyword evidence="4 9" id="KW-0863">Zinc-finger</keyword>
<dbReference type="Pfam" id="PF05839">
    <property type="entry name" value="Apc13p"/>
    <property type="match status" value="1"/>
</dbReference>
<evidence type="ECO:0000256" key="5">
    <source>
        <dbReference type="ARBA" id="ARBA00022776"/>
    </source>
</evidence>
<proteinExistence type="inferred from homology"/>
<dbReference type="InterPro" id="IPR000058">
    <property type="entry name" value="Znf_AN1"/>
</dbReference>
<sequence length="349" mass="39779">MDSQVCGDGRLLDLIDEIWHKERLPIDDILVPVAELPDPENDNGDSHMTLKELEQKWNNLALGTLSENHLHSPTQSHNYTKMEFPNVGERCSIKDCKQLNFLPFECNHCHDIFCKEHFHIGSHKCLGFHDKITYTRVKAPNYTCSDESCKQTSPIEMHCIKCKKHFCLQHRYHGCLEYSNEEKTTKLKKWQIPKKQFAEAKAIVDQEISDTLKKSKNTAMANKVRLMRIKGSAVGPKNVPMNERCYFLVHLPTTVSNKHIGPSKGIYINMNWTVGKAIDSIADVLKISNNNNVASACKLQLFHHSTGALICNDMDTVLTKLFENSELIDGESVILEYSNNMTVDTSLYK</sequence>
<dbReference type="AlphaFoldDB" id="A0A0L7QYQ3"/>
<dbReference type="PANTHER" id="PTHR14677">
    <property type="entry name" value="ARSENITE INDUCUBLE RNA ASSOCIATED PROTEIN AIP-1-RELATED"/>
    <property type="match status" value="1"/>
</dbReference>
<evidence type="ECO:0000259" key="10">
    <source>
        <dbReference type="PROSITE" id="PS51039"/>
    </source>
</evidence>
<evidence type="ECO:0000256" key="7">
    <source>
        <dbReference type="ARBA" id="ARBA00022833"/>
    </source>
</evidence>
<evidence type="ECO:0000313" key="12">
    <source>
        <dbReference type="Proteomes" id="UP000053825"/>
    </source>
</evidence>
<reference evidence="11 12" key="1">
    <citation type="submission" date="2015-07" db="EMBL/GenBank/DDBJ databases">
        <title>The genome of Habropoda laboriosa.</title>
        <authorList>
            <person name="Pan H."/>
            <person name="Kapheim K."/>
        </authorList>
    </citation>
    <scope>NUCLEOTIDE SEQUENCE [LARGE SCALE GENOMIC DNA]</scope>
    <source>
        <strain evidence="11">0110345459</strain>
    </source>
</reference>
<evidence type="ECO:0000256" key="8">
    <source>
        <dbReference type="ARBA" id="ARBA00023306"/>
    </source>
</evidence>
<keyword evidence="5" id="KW-0498">Mitosis</keyword>
<evidence type="ECO:0000256" key="6">
    <source>
        <dbReference type="ARBA" id="ARBA00022786"/>
    </source>
</evidence>
<dbReference type="InterPro" id="IPR057358">
    <property type="entry name" value="UBL_ZFAND1-like"/>
</dbReference>
<keyword evidence="6" id="KW-0833">Ubl conjugation pathway</keyword>
<evidence type="ECO:0000313" key="11">
    <source>
        <dbReference type="EMBL" id="KOC63708.1"/>
    </source>
</evidence>
<feature type="domain" description="AN1-type" evidence="10">
    <location>
        <begin position="85"/>
        <end position="133"/>
    </location>
</feature>
<dbReference type="GO" id="GO:0008270">
    <property type="term" value="F:zinc ion binding"/>
    <property type="evidence" value="ECO:0007669"/>
    <property type="project" value="UniProtKB-KW"/>
</dbReference>
<dbReference type="PROSITE" id="PS51039">
    <property type="entry name" value="ZF_AN1"/>
    <property type="match status" value="1"/>
</dbReference>
<dbReference type="Proteomes" id="UP000053825">
    <property type="component" value="Unassembled WGS sequence"/>
</dbReference>
<evidence type="ECO:0000256" key="2">
    <source>
        <dbReference type="ARBA" id="ARBA00022618"/>
    </source>
</evidence>
<name>A0A0L7QYQ3_9HYME</name>
<dbReference type="Pfam" id="PF01428">
    <property type="entry name" value="zf-AN1"/>
    <property type="match status" value="1"/>
</dbReference>
<dbReference type="EMBL" id="KQ414688">
    <property type="protein sequence ID" value="KOC63708.1"/>
    <property type="molecule type" value="Genomic_DNA"/>
</dbReference>
<keyword evidence="2" id="KW-0132">Cell division</keyword>
<evidence type="ECO:0000256" key="1">
    <source>
        <dbReference type="ARBA" id="ARBA00006940"/>
    </source>
</evidence>
<dbReference type="SUPFAM" id="SSF118310">
    <property type="entry name" value="AN1-like Zinc finger"/>
    <property type="match status" value="2"/>
</dbReference>
<keyword evidence="12" id="KW-1185">Reference proteome</keyword>
<dbReference type="InterPro" id="IPR035896">
    <property type="entry name" value="AN1-like_Znf"/>
</dbReference>
<dbReference type="STRING" id="597456.A0A0L7QYQ3"/>
<keyword evidence="7" id="KW-0862">Zinc</keyword>
<dbReference type="PANTHER" id="PTHR14677:SF20">
    <property type="entry name" value="ZINC FINGER AN1-TYPE CONTAINING 2A-RELATED"/>
    <property type="match status" value="1"/>
</dbReference>
<accession>A0A0L7QYQ3</accession>
<dbReference type="GO" id="GO:0005680">
    <property type="term" value="C:anaphase-promoting complex"/>
    <property type="evidence" value="ECO:0007669"/>
    <property type="project" value="InterPro"/>
</dbReference>
<keyword evidence="3" id="KW-0479">Metal-binding</keyword>
<dbReference type="Gene3D" id="4.10.1110.10">
    <property type="entry name" value="AN1-like Zinc finger"/>
    <property type="match status" value="2"/>
</dbReference>
<evidence type="ECO:0000256" key="4">
    <source>
        <dbReference type="ARBA" id="ARBA00022771"/>
    </source>
</evidence>
<dbReference type="GO" id="GO:0051301">
    <property type="term" value="P:cell division"/>
    <property type="evidence" value="ECO:0007669"/>
    <property type="project" value="UniProtKB-KW"/>
</dbReference>
<gene>
    <name evidence="11" type="ORF">WH47_00776</name>
</gene>
<dbReference type="Pfam" id="PF25327">
    <property type="entry name" value="UBL_ZFAND1"/>
    <property type="match status" value="1"/>
</dbReference>
<keyword evidence="8" id="KW-0131">Cell cycle</keyword>
<protein>
    <submittedName>
        <fullName evidence="11">AN1-type zinc finger protein 1</fullName>
    </submittedName>
</protein>